<keyword evidence="5 8" id="KW-1133">Transmembrane helix</keyword>
<feature type="domain" description="G-protein coupled receptors family 1 profile" evidence="9">
    <location>
        <begin position="129"/>
        <end position="369"/>
    </location>
</feature>
<evidence type="ECO:0000256" key="1">
    <source>
        <dbReference type="ARBA" id="ARBA00004651"/>
    </source>
</evidence>
<dbReference type="GO" id="GO:0032870">
    <property type="term" value="P:cellular response to hormone stimulus"/>
    <property type="evidence" value="ECO:0007669"/>
    <property type="project" value="TreeGrafter"/>
</dbReference>
<dbReference type="InterPro" id="IPR017452">
    <property type="entry name" value="GPCR_Rhodpsn_7TM"/>
</dbReference>
<evidence type="ECO:0000313" key="10">
    <source>
        <dbReference type="EMBL" id="GBM47027.1"/>
    </source>
</evidence>
<comment type="caution">
    <text evidence="10">The sequence shown here is derived from an EMBL/GenBank/DDBJ whole genome shotgun (WGS) entry which is preliminary data.</text>
</comment>
<dbReference type="Proteomes" id="UP000499080">
    <property type="component" value="Unassembled WGS sequence"/>
</dbReference>
<evidence type="ECO:0000256" key="6">
    <source>
        <dbReference type="ARBA" id="ARBA00023136"/>
    </source>
</evidence>
<keyword evidence="4 8" id="KW-0812">Transmembrane</keyword>
<dbReference type="GO" id="GO:0042277">
    <property type="term" value="F:peptide binding"/>
    <property type="evidence" value="ECO:0007669"/>
    <property type="project" value="TreeGrafter"/>
</dbReference>
<evidence type="ECO:0000256" key="3">
    <source>
        <dbReference type="ARBA" id="ARBA00022475"/>
    </source>
</evidence>
<dbReference type="EMBL" id="BGPR01001162">
    <property type="protein sequence ID" value="GBM47027.1"/>
    <property type="molecule type" value="Genomic_DNA"/>
</dbReference>
<feature type="transmembrane region" description="Helical" evidence="8">
    <location>
        <begin position="189"/>
        <end position="207"/>
    </location>
</feature>
<feature type="transmembrane region" description="Helical" evidence="8">
    <location>
        <begin position="353"/>
        <end position="373"/>
    </location>
</feature>
<name>A0A4Y2G178_ARAVE</name>
<feature type="transmembrane region" description="Helical" evidence="8">
    <location>
        <begin position="228"/>
        <end position="249"/>
    </location>
</feature>
<reference evidence="10 11" key="1">
    <citation type="journal article" date="2019" name="Sci. Rep.">
        <title>Orb-weaving spider Araneus ventricosus genome elucidates the spidroin gene catalogue.</title>
        <authorList>
            <person name="Kono N."/>
            <person name="Nakamura H."/>
            <person name="Ohtoshi R."/>
            <person name="Moran D.A.P."/>
            <person name="Shinohara A."/>
            <person name="Yoshida Y."/>
            <person name="Fujiwara M."/>
            <person name="Mori M."/>
            <person name="Tomita M."/>
            <person name="Arakawa K."/>
        </authorList>
    </citation>
    <scope>NUCLEOTIDE SEQUENCE [LARGE SCALE GENOMIC DNA]</scope>
</reference>
<feature type="transmembrane region" description="Helical" evidence="8">
    <location>
        <begin position="315"/>
        <end position="333"/>
    </location>
</feature>
<dbReference type="Gene3D" id="1.20.1070.10">
    <property type="entry name" value="Rhodopsin 7-helix transmembrane proteins"/>
    <property type="match status" value="1"/>
</dbReference>
<dbReference type="CDD" id="cd00637">
    <property type="entry name" value="7tm_classA_rhodopsin-like"/>
    <property type="match status" value="1"/>
</dbReference>
<evidence type="ECO:0000256" key="8">
    <source>
        <dbReference type="SAM" id="Phobius"/>
    </source>
</evidence>
<dbReference type="GO" id="GO:0004930">
    <property type="term" value="F:G protein-coupled receptor activity"/>
    <property type="evidence" value="ECO:0007669"/>
    <property type="project" value="InterPro"/>
</dbReference>
<evidence type="ECO:0000256" key="7">
    <source>
        <dbReference type="ARBA" id="ARBA00023170"/>
    </source>
</evidence>
<evidence type="ECO:0000256" key="2">
    <source>
        <dbReference type="ARBA" id="ARBA00010663"/>
    </source>
</evidence>
<feature type="transmembrane region" description="Helical" evidence="8">
    <location>
        <begin position="269"/>
        <end position="295"/>
    </location>
</feature>
<keyword evidence="7" id="KW-0675">Receptor</keyword>
<dbReference type="PANTHER" id="PTHR24241:SF170">
    <property type="entry name" value="G-PROTEIN COUPLED RECEPTORS FAMILY 1 PROFILE DOMAIN-CONTAINING PROTEIN"/>
    <property type="match status" value="1"/>
</dbReference>
<evidence type="ECO:0000256" key="5">
    <source>
        <dbReference type="ARBA" id="ARBA00022989"/>
    </source>
</evidence>
<dbReference type="PROSITE" id="PS50262">
    <property type="entry name" value="G_PROTEIN_RECEP_F1_2"/>
    <property type="match status" value="1"/>
</dbReference>
<evidence type="ECO:0000313" key="11">
    <source>
        <dbReference type="Proteomes" id="UP000499080"/>
    </source>
</evidence>
<dbReference type="GO" id="GO:0005886">
    <property type="term" value="C:plasma membrane"/>
    <property type="evidence" value="ECO:0007669"/>
    <property type="project" value="UniProtKB-SubCell"/>
</dbReference>
<organism evidence="10 11">
    <name type="scientific">Araneus ventricosus</name>
    <name type="common">Orbweaver spider</name>
    <name type="synonym">Epeira ventricosa</name>
    <dbReference type="NCBI Taxonomy" id="182803"/>
    <lineage>
        <taxon>Eukaryota</taxon>
        <taxon>Metazoa</taxon>
        <taxon>Ecdysozoa</taxon>
        <taxon>Arthropoda</taxon>
        <taxon>Chelicerata</taxon>
        <taxon>Arachnida</taxon>
        <taxon>Araneae</taxon>
        <taxon>Araneomorphae</taxon>
        <taxon>Entelegynae</taxon>
        <taxon>Araneoidea</taxon>
        <taxon>Araneidae</taxon>
        <taxon>Araneus</taxon>
    </lineage>
</organism>
<protein>
    <recommendedName>
        <fullName evidence="9">G-protein coupled receptors family 1 profile domain-containing protein</fullName>
    </recommendedName>
</protein>
<feature type="transmembrane region" description="Helical" evidence="8">
    <location>
        <begin position="148"/>
        <end position="169"/>
    </location>
</feature>
<keyword evidence="6 8" id="KW-0472">Membrane</keyword>
<evidence type="ECO:0000256" key="4">
    <source>
        <dbReference type="ARBA" id="ARBA00022692"/>
    </source>
</evidence>
<proteinExistence type="inferred from homology"/>
<evidence type="ECO:0000259" key="9">
    <source>
        <dbReference type="PROSITE" id="PS50262"/>
    </source>
</evidence>
<comment type="subcellular location">
    <subcellularLocation>
        <location evidence="1">Cell membrane</location>
        <topology evidence="1">Multi-pass membrane protein</topology>
    </subcellularLocation>
</comment>
<dbReference type="SUPFAM" id="SSF81321">
    <property type="entry name" value="Family A G protein-coupled receptor-like"/>
    <property type="match status" value="1"/>
</dbReference>
<gene>
    <name evidence="10" type="ORF">AVEN_152800_1</name>
</gene>
<keyword evidence="3" id="KW-1003">Cell membrane</keyword>
<accession>A0A4Y2G178</accession>
<keyword evidence="11" id="KW-1185">Reference proteome</keyword>
<dbReference type="OrthoDB" id="6376512at2759"/>
<dbReference type="InterPro" id="IPR000276">
    <property type="entry name" value="GPCR_Rhodpsn"/>
</dbReference>
<dbReference type="Pfam" id="PF00001">
    <property type="entry name" value="7tm_1"/>
    <property type="match status" value="1"/>
</dbReference>
<feature type="transmembrane region" description="Helical" evidence="8">
    <location>
        <begin position="116"/>
        <end position="141"/>
    </location>
</feature>
<dbReference type="PANTHER" id="PTHR24241">
    <property type="entry name" value="NEUROPEPTIDE RECEPTOR-RELATED G-PROTEIN COUPLED RECEPTOR"/>
    <property type="match status" value="1"/>
</dbReference>
<comment type="similarity">
    <text evidence="2">Belongs to the G-protein coupled receptor 1 family.</text>
</comment>
<dbReference type="PRINTS" id="PR00237">
    <property type="entry name" value="GPCRRHODOPSN"/>
</dbReference>
<dbReference type="AlphaFoldDB" id="A0A4Y2G178"/>
<sequence length="396" mass="44243">MTRTTPQLALPSPNFRTTSAGERLATKNDLACSRPTYAMDFQWNRVSSLEPSGPEAETLPLGHRGPKCENRYVDITSLFEMNASAIIPEPDYYSYDGEIVSKGELEFVSLEKAVEAGLVVALCISTTTSNLITICAILSVPRQKVLDFYLLSLSITNLLVSTLVIPFSIAAKSNVLGCSSYILCSISGYLHISLSAVYMYTFMWISVDRYLAVRKSLRYETIQTRTRCKCWILFTWVMATFLCCPPLLGDSKGHFYDESFMCLLDVNSMLPYSITLACLVLMPSVLTLCYTYCYIFTDPSAERKDDPDGSNHDHIATFIVTAAFVILWAPWGILRVVEHICGKVLAGSTTRFWLLFLGQLNTSWTPLTLLSSCGRCQLGLRMMFKLCLKTDNSVTL</sequence>